<dbReference type="InterPro" id="IPR009100">
    <property type="entry name" value="AcylCoA_DH/oxidase_NM_dom_sf"/>
</dbReference>
<dbReference type="Pfam" id="PF00441">
    <property type="entry name" value="Acyl-CoA_dh_1"/>
    <property type="match status" value="1"/>
</dbReference>
<dbReference type="Gene3D" id="1.20.140.10">
    <property type="entry name" value="Butyryl-CoA Dehydrogenase, subunit A, domain 3"/>
    <property type="match status" value="1"/>
</dbReference>
<evidence type="ECO:0000313" key="16">
    <source>
        <dbReference type="Proteomes" id="UP000183815"/>
    </source>
</evidence>
<dbReference type="EC" id="1.3.8.6" evidence="9"/>
<dbReference type="EMBL" id="MIYU01000016">
    <property type="protein sequence ID" value="OIR15717.1"/>
    <property type="molecule type" value="Genomic_DNA"/>
</dbReference>
<evidence type="ECO:0000256" key="6">
    <source>
        <dbReference type="ARBA" id="ARBA00023002"/>
    </source>
</evidence>
<dbReference type="Proteomes" id="UP000183815">
    <property type="component" value="Unassembled WGS sequence"/>
</dbReference>
<dbReference type="InterPro" id="IPR046373">
    <property type="entry name" value="Acyl-CoA_Oxase/DH_mid-dom_sf"/>
</dbReference>
<dbReference type="InterPro" id="IPR037069">
    <property type="entry name" value="AcylCoA_DH/ox_N_sf"/>
</dbReference>
<dbReference type="InterPro" id="IPR006089">
    <property type="entry name" value="Acyl-CoA_DH_CS"/>
</dbReference>
<evidence type="ECO:0000259" key="12">
    <source>
        <dbReference type="Pfam" id="PF00441"/>
    </source>
</evidence>
<evidence type="ECO:0000256" key="2">
    <source>
        <dbReference type="ARBA" id="ARBA00009347"/>
    </source>
</evidence>
<comment type="cofactor">
    <cofactor evidence="1 11">
        <name>FAD</name>
        <dbReference type="ChEBI" id="CHEBI:57692"/>
    </cofactor>
</comment>
<dbReference type="InterPro" id="IPR009075">
    <property type="entry name" value="AcylCo_DH/oxidase_C"/>
</dbReference>
<evidence type="ECO:0000256" key="11">
    <source>
        <dbReference type="RuleBase" id="RU362125"/>
    </source>
</evidence>
<dbReference type="PANTHER" id="PTHR42807:SF1">
    <property type="entry name" value="GLUTARYL-COA DEHYDROGENASE, MITOCHONDRIAL"/>
    <property type="match status" value="1"/>
</dbReference>
<evidence type="ECO:0000259" key="14">
    <source>
        <dbReference type="Pfam" id="PF02771"/>
    </source>
</evidence>
<evidence type="ECO:0000256" key="7">
    <source>
        <dbReference type="ARBA" id="ARBA00037899"/>
    </source>
</evidence>
<evidence type="ECO:0000313" key="15">
    <source>
        <dbReference type="EMBL" id="OIR15717.1"/>
    </source>
</evidence>
<evidence type="ECO:0000256" key="10">
    <source>
        <dbReference type="ARBA" id="ARBA00049493"/>
    </source>
</evidence>
<feature type="domain" description="Acyl-CoA oxidase/dehydrogenase middle" evidence="13">
    <location>
        <begin position="133"/>
        <end position="223"/>
    </location>
</feature>
<keyword evidence="4 11" id="KW-0274">FAD</keyword>
<comment type="similarity">
    <text evidence="2 11">Belongs to the acyl-CoA dehydrogenase family.</text>
</comment>
<evidence type="ECO:0000256" key="9">
    <source>
        <dbReference type="ARBA" id="ARBA00039033"/>
    </source>
</evidence>
<dbReference type="GO" id="GO:0033539">
    <property type="term" value="P:fatty acid beta-oxidation using acyl-CoA dehydrogenase"/>
    <property type="evidence" value="ECO:0007669"/>
    <property type="project" value="TreeGrafter"/>
</dbReference>
<comment type="catalytic activity">
    <reaction evidence="10">
        <text>glutaryl-CoA + oxidized [electron-transfer flavoprotein] + 2 H(+) = (2E)-butenoyl-CoA + reduced [electron-transfer flavoprotein] + CO2</text>
        <dbReference type="Rhea" id="RHEA:13389"/>
        <dbReference type="Rhea" id="RHEA-COMP:10685"/>
        <dbReference type="Rhea" id="RHEA-COMP:10686"/>
        <dbReference type="ChEBI" id="CHEBI:15378"/>
        <dbReference type="ChEBI" id="CHEBI:16526"/>
        <dbReference type="ChEBI" id="CHEBI:57332"/>
        <dbReference type="ChEBI" id="CHEBI:57378"/>
        <dbReference type="ChEBI" id="CHEBI:57692"/>
        <dbReference type="ChEBI" id="CHEBI:58307"/>
        <dbReference type="EC" id="1.3.8.6"/>
    </reaction>
</comment>
<evidence type="ECO:0000256" key="3">
    <source>
        <dbReference type="ARBA" id="ARBA00022630"/>
    </source>
</evidence>
<feature type="domain" description="Acyl-CoA dehydrogenase/oxidase N-terminal" evidence="14">
    <location>
        <begin position="17"/>
        <end position="129"/>
    </location>
</feature>
<evidence type="ECO:0000256" key="4">
    <source>
        <dbReference type="ARBA" id="ARBA00022827"/>
    </source>
</evidence>
<keyword evidence="6 11" id="KW-0560">Oxidoreductase</keyword>
<evidence type="ECO:0000256" key="5">
    <source>
        <dbReference type="ARBA" id="ARBA00022946"/>
    </source>
</evidence>
<dbReference type="Pfam" id="PF02771">
    <property type="entry name" value="Acyl-CoA_dh_N"/>
    <property type="match status" value="1"/>
</dbReference>
<dbReference type="GO" id="GO:0000062">
    <property type="term" value="F:fatty-acyl-CoA binding"/>
    <property type="evidence" value="ECO:0007669"/>
    <property type="project" value="TreeGrafter"/>
</dbReference>
<dbReference type="Gene3D" id="1.10.540.10">
    <property type="entry name" value="Acyl-CoA dehydrogenase/oxidase, N-terminal domain"/>
    <property type="match status" value="1"/>
</dbReference>
<sequence length="389" mass="43070">MSSYKGIDFYNIESHLTEEEIMVRDLVREWVDDKVLPIIDEHYMEGTFPMELISEIGKMGLFGCNHDTEYGCAGMSNIAYGLICQELERGDSAIRSFVSVQGSLCMYPILAYGDEDQKKKYIPKMAKGELIGCFGLTEPDSGSDPGGMKTTAVESDDYFILNGAKMWITNGTIADLAIVWAKLDGKIRGFVVEKGDAGFSAPEMKGKHSLRASITSELVFQDCKIPKNRILPNVTGLKGPLGCLTQARYGIAWGSLGAAMGCFISSKDYSLSRIQFDKPIASFQLVQNKLAWMLNEITKGQLLALQLGRMKDDHTMIPEQVSLAKMNNVEIALDIARVARDLHGANGILNEYPIMRHMANLESVKTYEGTHDIHNLILGRWITGIAAFE</sequence>
<dbReference type="InterPro" id="IPR013786">
    <property type="entry name" value="AcylCoA_DH/ox_N"/>
</dbReference>
<feature type="domain" description="Acyl-CoA dehydrogenase/oxidase C-terminal" evidence="12">
    <location>
        <begin position="236"/>
        <end position="382"/>
    </location>
</feature>
<dbReference type="FunFam" id="1.10.540.10:FF:000002">
    <property type="entry name" value="Acyl-CoA dehydrogenase FadE19"/>
    <property type="match status" value="1"/>
</dbReference>
<evidence type="ECO:0000256" key="1">
    <source>
        <dbReference type="ARBA" id="ARBA00001974"/>
    </source>
</evidence>
<proteinExistence type="inferred from homology"/>
<dbReference type="GO" id="GO:0046949">
    <property type="term" value="P:fatty-acyl-CoA biosynthetic process"/>
    <property type="evidence" value="ECO:0007669"/>
    <property type="project" value="TreeGrafter"/>
</dbReference>
<gene>
    <name evidence="15" type="ORF">BEU04_01945</name>
</gene>
<keyword evidence="3 11" id="KW-0285">Flavoprotein</keyword>
<dbReference type="GO" id="GO:0004361">
    <property type="term" value="F:glutaryl-CoA dehydrogenase activity"/>
    <property type="evidence" value="ECO:0007669"/>
    <property type="project" value="UniProtKB-EC"/>
</dbReference>
<dbReference type="SUPFAM" id="SSF47203">
    <property type="entry name" value="Acyl-CoA dehydrogenase C-terminal domain-like"/>
    <property type="match status" value="1"/>
</dbReference>
<protein>
    <recommendedName>
        <fullName evidence="9">glutaryl-CoA dehydrogenase (ETF)</fullName>
        <ecNumber evidence="9">1.3.8.6</ecNumber>
    </recommendedName>
</protein>
<organism evidence="15 16">
    <name type="scientific">Marine Group III euryarchaeote CG-Bathy1</name>
    <dbReference type="NCBI Taxonomy" id="1889001"/>
    <lineage>
        <taxon>Archaea</taxon>
        <taxon>Methanobacteriati</taxon>
        <taxon>Thermoplasmatota</taxon>
        <taxon>Thermoplasmata</taxon>
        <taxon>Candidatus Thermoprofundales</taxon>
    </lineage>
</organism>
<evidence type="ECO:0000259" key="13">
    <source>
        <dbReference type="Pfam" id="PF02770"/>
    </source>
</evidence>
<name>A0A1J5THF2_9ARCH</name>
<dbReference type="InterPro" id="IPR006091">
    <property type="entry name" value="Acyl-CoA_Oxase/DH_mid-dom"/>
</dbReference>
<dbReference type="Pfam" id="PF02770">
    <property type="entry name" value="Acyl-CoA_dh_M"/>
    <property type="match status" value="1"/>
</dbReference>
<dbReference type="PANTHER" id="PTHR42807">
    <property type="entry name" value="GLUTARYL-COA DEHYDROGENASE, MITOCHONDRIAL"/>
    <property type="match status" value="1"/>
</dbReference>
<dbReference type="SUPFAM" id="SSF56645">
    <property type="entry name" value="Acyl-CoA dehydrogenase NM domain-like"/>
    <property type="match status" value="1"/>
</dbReference>
<dbReference type="AlphaFoldDB" id="A0A1J5THF2"/>
<comment type="pathway">
    <text evidence="7">Amino-acid metabolism; lysine degradation.</text>
</comment>
<comment type="caution">
    <text evidence="15">The sequence shown here is derived from an EMBL/GenBank/DDBJ whole genome shotgun (WGS) entry which is preliminary data.</text>
</comment>
<evidence type="ECO:0000256" key="8">
    <source>
        <dbReference type="ARBA" id="ARBA00037927"/>
    </source>
</evidence>
<dbReference type="InterPro" id="IPR052033">
    <property type="entry name" value="Glutaryl-CoA_DH_mitochondrial"/>
</dbReference>
<dbReference type="GO" id="GO:0050660">
    <property type="term" value="F:flavin adenine dinucleotide binding"/>
    <property type="evidence" value="ECO:0007669"/>
    <property type="project" value="InterPro"/>
</dbReference>
<comment type="pathway">
    <text evidence="8">Amino-acid metabolism; tryptophan metabolism.</text>
</comment>
<dbReference type="PROSITE" id="PS00072">
    <property type="entry name" value="ACYL_COA_DH_1"/>
    <property type="match status" value="1"/>
</dbReference>
<dbReference type="InterPro" id="IPR036250">
    <property type="entry name" value="AcylCo_DH-like_C"/>
</dbReference>
<keyword evidence="5" id="KW-0809">Transit peptide</keyword>
<accession>A0A1J5THF2</accession>
<dbReference type="Gene3D" id="2.40.110.10">
    <property type="entry name" value="Butyryl-CoA Dehydrogenase, subunit A, domain 2"/>
    <property type="match status" value="1"/>
</dbReference>
<reference evidence="15 16" key="1">
    <citation type="submission" date="2016-08" db="EMBL/GenBank/DDBJ databases">
        <title>New Insights into Marine Group III Euryarchaeota, from dark to light.</title>
        <authorList>
            <person name="Haro-Moreno J.M."/>
            <person name="Rodriguez-Valera F."/>
            <person name="Lopez-Garcia P."/>
            <person name="Moreira D."/>
            <person name="Martin-Cuadrado A.B."/>
        </authorList>
    </citation>
    <scope>NUCLEOTIDE SEQUENCE [LARGE SCALE GENOMIC DNA]</scope>
    <source>
        <strain evidence="15">CG-Bathy1</strain>
    </source>
</reference>